<dbReference type="SUPFAM" id="SSF53756">
    <property type="entry name" value="UDP-Glycosyltransferase/glycogen phosphorylase"/>
    <property type="match status" value="1"/>
</dbReference>
<evidence type="ECO:0000313" key="4">
    <source>
        <dbReference type="EMBL" id="MBB4640195.1"/>
    </source>
</evidence>
<dbReference type="Proteomes" id="UP000575068">
    <property type="component" value="Unassembled WGS sequence"/>
</dbReference>
<dbReference type="AlphaFoldDB" id="A0A840HQI6"/>
<dbReference type="Gene3D" id="3.40.50.2000">
    <property type="entry name" value="Glycogen Phosphorylase B"/>
    <property type="match status" value="2"/>
</dbReference>
<dbReference type="InterPro" id="IPR001296">
    <property type="entry name" value="Glyco_trans_1"/>
</dbReference>
<reference evidence="4 5" key="1">
    <citation type="submission" date="2020-08" db="EMBL/GenBank/DDBJ databases">
        <title>Genomic Encyclopedia of Type Strains, Phase IV (KMG-IV): sequencing the most valuable type-strain genomes for metagenomic binning, comparative biology and taxonomic classification.</title>
        <authorList>
            <person name="Goeker M."/>
        </authorList>
    </citation>
    <scope>NUCLEOTIDE SEQUENCE [LARGE SCALE GENOMIC DNA]</scope>
    <source>
        <strain evidence="4 5">DSM 7465</strain>
    </source>
</reference>
<feature type="domain" description="Glycosyltransferase subfamily 4-like N-terminal" evidence="3">
    <location>
        <begin position="15"/>
        <end position="176"/>
    </location>
</feature>
<evidence type="ECO:0000259" key="2">
    <source>
        <dbReference type="Pfam" id="PF00534"/>
    </source>
</evidence>
<dbReference type="GO" id="GO:0009103">
    <property type="term" value="P:lipopolysaccharide biosynthetic process"/>
    <property type="evidence" value="ECO:0007669"/>
    <property type="project" value="TreeGrafter"/>
</dbReference>
<dbReference type="Pfam" id="PF00534">
    <property type="entry name" value="Glycos_transf_1"/>
    <property type="match status" value="1"/>
</dbReference>
<evidence type="ECO:0000259" key="3">
    <source>
        <dbReference type="Pfam" id="PF13439"/>
    </source>
</evidence>
<dbReference type="EMBL" id="JACHOV010000002">
    <property type="protein sequence ID" value="MBB4640195.1"/>
    <property type="molecule type" value="Genomic_DNA"/>
</dbReference>
<name>A0A840HQI6_9SPHN</name>
<dbReference type="InterPro" id="IPR028098">
    <property type="entry name" value="Glyco_trans_4-like_N"/>
</dbReference>
<gene>
    <name evidence="4" type="ORF">HNQ99_000483</name>
</gene>
<dbReference type="PANTHER" id="PTHR46401">
    <property type="entry name" value="GLYCOSYLTRANSFERASE WBBK-RELATED"/>
    <property type="match status" value="1"/>
</dbReference>
<dbReference type="CDD" id="cd03801">
    <property type="entry name" value="GT4_PimA-like"/>
    <property type="match status" value="1"/>
</dbReference>
<comment type="caution">
    <text evidence="4">The sequence shown here is derived from an EMBL/GenBank/DDBJ whole genome shotgun (WGS) entry which is preliminary data.</text>
</comment>
<evidence type="ECO:0000313" key="5">
    <source>
        <dbReference type="Proteomes" id="UP000575068"/>
    </source>
</evidence>
<protein>
    <submittedName>
        <fullName evidence="4">Glycosyltransferase involved in cell wall biosynthesis</fullName>
    </submittedName>
</protein>
<accession>A0A840HQI6</accession>
<dbReference type="RefSeq" id="WP_184474067.1">
    <property type="nucleotide sequence ID" value="NZ_JACHOV010000002.1"/>
</dbReference>
<feature type="domain" description="Glycosyl transferase family 1" evidence="2">
    <location>
        <begin position="195"/>
        <end position="311"/>
    </location>
</feature>
<keyword evidence="5" id="KW-1185">Reference proteome</keyword>
<dbReference type="GO" id="GO:0016757">
    <property type="term" value="F:glycosyltransferase activity"/>
    <property type="evidence" value="ECO:0007669"/>
    <property type="project" value="InterPro"/>
</dbReference>
<dbReference type="Pfam" id="PF13439">
    <property type="entry name" value="Glyco_transf_4"/>
    <property type="match status" value="1"/>
</dbReference>
<proteinExistence type="predicted"/>
<organism evidence="4 5">
    <name type="scientific">Rhizorhapis suberifaciens</name>
    <name type="common">corky root of lettuce</name>
    <dbReference type="NCBI Taxonomy" id="13656"/>
    <lineage>
        <taxon>Bacteria</taxon>
        <taxon>Pseudomonadati</taxon>
        <taxon>Pseudomonadota</taxon>
        <taxon>Alphaproteobacteria</taxon>
        <taxon>Sphingomonadales</taxon>
        <taxon>Sphingomonadaceae</taxon>
        <taxon>Rhizorhapis</taxon>
    </lineage>
</organism>
<keyword evidence="1 4" id="KW-0808">Transferase</keyword>
<evidence type="ECO:0000256" key="1">
    <source>
        <dbReference type="ARBA" id="ARBA00022679"/>
    </source>
</evidence>
<sequence length="384" mass="42283">MKIHVTGLRGIPGVMGGVESHCEELLPRIKARNADLDITILCRAPYVGEGVRNYRGLVLEPLPSPRSKSLEAIVATFIAIIYAWFRRADVVHIHAIGPGLMAPLARLLGLHVVVTHHGADYERAKWGRFAKLALRLGERSALIWAHRVIAVSPSLANSLKAVFPSQAYKVVYIPNGTPRLPRGESDPINILKELGLKPKDYVLAVGRLVPEKGFDDLIEAFRASNQPEGRKLVIAGGADHETDYVRALRAKACDRVIFVGRQPRAVLKCLYDNCTLFAMPSYHEGLPIAALEAASCVAPMILSDIPANLDLGLSAERYFPVGDKARLAHMLEKGYDPFEAEAQMVQRKFDWDKSADTTAKLYHSFRPASPVAVRHKRIGTGLVE</sequence>
<dbReference type="PANTHER" id="PTHR46401:SF2">
    <property type="entry name" value="GLYCOSYLTRANSFERASE WBBK-RELATED"/>
    <property type="match status" value="1"/>
</dbReference>